<evidence type="ECO:0000313" key="3">
    <source>
        <dbReference type="Proteomes" id="UP000298049"/>
    </source>
</evidence>
<feature type="compositionally biased region" description="Basic and acidic residues" evidence="1">
    <location>
        <begin position="41"/>
        <end position="55"/>
    </location>
</feature>
<dbReference type="EMBL" id="CP031093">
    <property type="protein sequence ID" value="QCF27408.1"/>
    <property type="molecule type" value="Genomic_DNA"/>
</dbReference>
<keyword evidence="3" id="KW-1185">Reference proteome</keyword>
<feature type="region of interest" description="Disordered" evidence="1">
    <location>
        <begin position="40"/>
        <end position="64"/>
    </location>
</feature>
<accession>A0A4P7XK63</accession>
<gene>
    <name evidence="2" type="ORF">soil367_16560</name>
</gene>
<proteinExistence type="predicted"/>
<reference evidence="2 3" key="1">
    <citation type="submission" date="2018-07" db="EMBL/GenBank/DDBJ databases">
        <title>Marsedoiliclastica nanhaica gen. nov. sp. nov., a novel marine hydrocarbonoclastic bacterium isolated from an in-situ enriched hydrocarbon-degrading consortium in deep-sea sediment.</title>
        <authorList>
            <person name="Dong C."/>
            <person name="Ma T."/>
            <person name="Liu R."/>
            <person name="Shao Z."/>
        </authorList>
    </citation>
    <scope>NUCLEOTIDE SEQUENCE [LARGE SCALE GENOMIC DNA]</scope>
    <source>
        <strain evidence="3">soil36-7</strain>
    </source>
</reference>
<sequence>MTSEKFLVRSSPDNGNFEFSISYAARRFGAQCRSLKAFSSRARDGAGSRKPKSDAKQICQIKALRRDPNTNDAEVAMTTAYQRNQL</sequence>
<name>A0A4P7XK63_9ALTE</name>
<dbReference type="Proteomes" id="UP000298049">
    <property type="component" value="Chromosome"/>
</dbReference>
<dbReference type="AlphaFoldDB" id="A0A4P7XK63"/>
<dbReference type="KEGG" id="hmi:soil367_16560"/>
<evidence type="ECO:0000256" key="1">
    <source>
        <dbReference type="SAM" id="MobiDB-lite"/>
    </source>
</evidence>
<organism evidence="2 3">
    <name type="scientific">Hydrocarboniclastica marina</name>
    <dbReference type="NCBI Taxonomy" id="2259620"/>
    <lineage>
        <taxon>Bacteria</taxon>
        <taxon>Pseudomonadati</taxon>
        <taxon>Pseudomonadota</taxon>
        <taxon>Gammaproteobacteria</taxon>
        <taxon>Alteromonadales</taxon>
        <taxon>Alteromonadaceae</taxon>
        <taxon>Hydrocarboniclastica</taxon>
    </lineage>
</organism>
<protein>
    <submittedName>
        <fullName evidence="2">Uncharacterized protein</fullName>
    </submittedName>
</protein>
<evidence type="ECO:0000313" key="2">
    <source>
        <dbReference type="EMBL" id="QCF27408.1"/>
    </source>
</evidence>